<name>A0ACC5X1Y9_PANGG</name>
<evidence type="ECO:0000313" key="2">
    <source>
        <dbReference type="Proteomes" id="UP000829447"/>
    </source>
</evidence>
<evidence type="ECO:0000313" key="1">
    <source>
        <dbReference type="EMBL" id="MCI4384555.1"/>
    </source>
</evidence>
<proteinExistence type="predicted"/>
<protein>
    <submittedName>
        <fullName evidence="1">Uncharacterized protein</fullName>
    </submittedName>
</protein>
<gene>
    <name evidence="1" type="ORF">PGIGA_G00040030</name>
</gene>
<dbReference type="EMBL" id="CM040465">
    <property type="protein sequence ID" value="MCI4384555.1"/>
    <property type="molecule type" value="Genomic_DNA"/>
</dbReference>
<comment type="caution">
    <text evidence="1">The sequence shown here is derived from an EMBL/GenBank/DDBJ whole genome shotgun (WGS) entry which is preliminary data.</text>
</comment>
<accession>A0ACC5X1Y9</accession>
<reference evidence="1 2" key="1">
    <citation type="journal article" date="2022" name="bioRxiv">
        <title>An ancient truncated duplication of the anti-Mullerian hormone receptor type 2 gene is a potential conserved master sex determinant in the Pangasiidae catfish family.</title>
        <authorList>
            <person name="Wen M."/>
            <person name="Pan Q."/>
            <person name="Jouanno E."/>
            <person name="Montfort J."/>
            <person name="Zahm M."/>
            <person name="Cabau C."/>
            <person name="Klopp C."/>
            <person name="Iampietro C."/>
            <person name="Roques C."/>
            <person name="Bouchez O."/>
            <person name="Castinel A."/>
            <person name="Donnadieu C."/>
            <person name="Parrinello H."/>
            <person name="Poncet C."/>
            <person name="Belmonte E."/>
            <person name="Gautier V."/>
            <person name="Avarre J.-C."/>
            <person name="Dugue R."/>
            <person name="Gustiano R."/>
            <person name="Ha T.T.T."/>
            <person name="Campet M."/>
            <person name="Sriphairoj K."/>
            <person name="Ribolli J."/>
            <person name="de Almeida F.L."/>
            <person name="Desvignes T."/>
            <person name="Postlethwait J.H."/>
            <person name="Bucao C.F."/>
            <person name="Robinson-Rechavi M."/>
            <person name="Bobe J."/>
            <person name="Herpin A."/>
            <person name="Guiguen Y."/>
        </authorList>
    </citation>
    <scope>NUCLEOTIDE SEQUENCE [LARGE SCALE GENOMIC DNA]</scope>
    <source>
        <strain evidence="1">YG-Dec2019</strain>
    </source>
</reference>
<organism evidence="1 2">
    <name type="scientific">Pangasianodon gigas</name>
    <name type="common">Mekong giant catfish</name>
    <name type="synonym">Pangasius gigas</name>
    <dbReference type="NCBI Taxonomy" id="30993"/>
    <lineage>
        <taxon>Eukaryota</taxon>
        <taxon>Metazoa</taxon>
        <taxon>Chordata</taxon>
        <taxon>Craniata</taxon>
        <taxon>Vertebrata</taxon>
        <taxon>Euteleostomi</taxon>
        <taxon>Actinopterygii</taxon>
        <taxon>Neopterygii</taxon>
        <taxon>Teleostei</taxon>
        <taxon>Ostariophysi</taxon>
        <taxon>Siluriformes</taxon>
        <taxon>Pangasiidae</taxon>
        <taxon>Pangasianodon</taxon>
    </lineage>
</organism>
<keyword evidence="2" id="KW-1185">Reference proteome</keyword>
<dbReference type="Proteomes" id="UP000829447">
    <property type="component" value="Linkage Group LG12"/>
</dbReference>
<sequence length="896" mass="100636">MCVEMQEERRREESSCLSCKAEKSGELNTSPDSCHYTTKLYNSTQWLTGAGESARRRFLTGVLVRCESLEILQKVQKVLQVTMGKDFTYTRSRVKAGDMAAVSSSNSAPDAALLGKEMLNTWEWFKNSPNLTKTSYLLGLLAFCDAELLHMLGNLARVLVAREKRSLNFLRCNTAKDSSWNEVKEVMLRGQRLESGDADWDDVEDPALMVVPRSSKSMSGVSQHRDFIRALPVGLAKRILGLLDKATLQSCKHVSQHWQYLTEEIIAEHSVKKMVEDQAVILQGTPSAVNPVYARIREVLVPIGKEEVYIQPKKSFLKNKDIRGFESVYTKIKTKVVEMEERNVYCGVYNISIVLDREDPSRVIHYGGGRMVALGSRDRSVRLLDTMLVKEVPPLMHGHAGSVRAVLVCEERELVISASYDLSIRCWNLKTGACVMLFSGHMGTITCLDLHGNHLVSGARDCKVKVWSLQTGQCCDRMRFRHRKAVVCVKTDSSLVLSGCEGGLIKMEVLTLSSLFLRVITGCVDGRIRIFNLLSGDCLRVIKIGTDESPIRSLHTHHNTIVVNSSSRVLILQFADQQWDYNALSERKCITDRTLPHPKRPASASSSTAKKNERRSRTPSLSQRMRSNSAPSMQHSHEKRYTPQKCVITLSERAVRERVRKRGPHQPITTTKVLLKVRPSCQPECKDLATSNMELNAGVRDAWGPPPTRASSPPPAPKPSKRPHSAPKPSSFKGMLKIYTPLKTHTLDLNLQHSLHPSIPSPALIQTFPKSRRPKTACGVRQIGNSTTTTTTAQGDIQCSGNTFMRSELKHVGHHVDFEIPRKSRQSQNPLDPFRESGGFQLRTDTQLEEYKQAQMQVNTYTLPKEEKKRQCRTSWKLKIKVAPIKALELGEETFT</sequence>